<dbReference type="SUPFAM" id="SSF48452">
    <property type="entry name" value="TPR-like"/>
    <property type="match status" value="1"/>
</dbReference>
<sequence>MKRFINKLNIGFSLLIGASLLGGCSFLDEEDTYLLSPDNYFSTEQELDASIYPIYNYIYKDDARLLGLSSRGWGLNCGADDITSTRGLNKQRLLEFDDFEVSTENNDLEMVWKALYRGIGAANNILNNLDRIQEIPMADEVREARIAEVRFMRAFAYFNLVRYWGEVPIVTELLNGGDAQNVKKSSIEDVYDFILTDALEAEKGLPVEQSEKGRPTLDAARTLISYVYLHMAGWPLEKGTEYYQKAADKAKEIIDAANYQLESNFSTLWSYADQLTEKEHIFAFYPDFASSRNYGSFGNKAFRGKDEGGWREVLVEKEFARNYPNDNRKEWTIYETIKYDKKGNLMPESKWFSWENSVEAHPFIAKFRDIGGATWKEATSNCLFPIFRYADVLLIYAEAANLAEGSPSAEAYAALWEVQDRAYLGSADEAQKLGAGATKEQFDAAVLQERAWEFAFEMKRWHDLVRRKMVKEANMNHADERSDFDPSTITENKYLFPTPARDILINPDL</sequence>
<evidence type="ECO:0000259" key="7">
    <source>
        <dbReference type="Pfam" id="PF14322"/>
    </source>
</evidence>
<dbReference type="InterPro" id="IPR033985">
    <property type="entry name" value="SusD-like_N"/>
</dbReference>
<name>A0A2V3ZYY1_9BACT</name>
<dbReference type="InterPro" id="IPR012944">
    <property type="entry name" value="SusD_RagB_dom"/>
</dbReference>
<comment type="caution">
    <text evidence="8">The sequence shown here is derived from an EMBL/GenBank/DDBJ whole genome shotgun (WGS) entry which is preliminary data.</text>
</comment>
<evidence type="ECO:0000256" key="1">
    <source>
        <dbReference type="ARBA" id="ARBA00004442"/>
    </source>
</evidence>
<keyword evidence="4" id="KW-0472">Membrane</keyword>
<comment type="subcellular location">
    <subcellularLocation>
        <location evidence="1">Cell outer membrane</location>
    </subcellularLocation>
</comment>
<evidence type="ECO:0000259" key="6">
    <source>
        <dbReference type="Pfam" id="PF07980"/>
    </source>
</evidence>
<dbReference type="Proteomes" id="UP000248079">
    <property type="component" value="Unassembled WGS sequence"/>
</dbReference>
<evidence type="ECO:0000256" key="2">
    <source>
        <dbReference type="ARBA" id="ARBA00006275"/>
    </source>
</evidence>
<keyword evidence="3" id="KW-0732">Signal</keyword>
<protein>
    <recommendedName>
        <fullName evidence="10">RagB/SusD family nutrient uptake outer membrane protein</fullName>
    </recommendedName>
</protein>
<dbReference type="PROSITE" id="PS51257">
    <property type="entry name" value="PROKAR_LIPOPROTEIN"/>
    <property type="match status" value="1"/>
</dbReference>
<keyword evidence="9" id="KW-1185">Reference proteome</keyword>
<gene>
    <name evidence="8" type="ORF">DF185_09545</name>
</gene>
<organism evidence="8 9">
    <name type="scientific">Marinifilum breve</name>
    <dbReference type="NCBI Taxonomy" id="2184082"/>
    <lineage>
        <taxon>Bacteria</taxon>
        <taxon>Pseudomonadati</taxon>
        <taxon>Bacteroidota</taxon>
        <taxon>Bacteroidia</taxon>
        <taxon>Marinilabiliales</taxon>
        <taxon>Marinifilaceae</taxon>
    </lineage>
</organism>
<dbReference type="OrthoDB" id="5694214at2"/>
<dbReference type="GO" id="GO:0009279">
    <property type="term" value="C:cell outer membrane"/>
    <property type="evidence" value="ECO:0007669"/>
    <property type="project" value="UniProtKB-SubCell"/>
</dbReference>
<dbReference type="RefSeq" id="WP_110360511.1">
    <property type="nucleotide sequence ID" value="NZ_QFLI01000003.1"/>
</dbReference>
<reference evidence="8 9" key="1">
    <citation type="submission" date="2018-05" db="EMBL/GenBank/DDBJ databases">
        <title>Marinifilum breve JC075T sp. nov., a marine bacterium isolated from Yongle Blue Hole in the South China Sea.</title>
        <authorList>
            <person name="Fu T."/>
        </authorList>
    </citation>
    <scope>NUCLEOTIDE SEQUENCE [LARGE SCALE GENOMIC DNA]</scope>
    <source>
        <strain evidence="8 9">JC075</strain>
    </source>
</reference>
<accession>A0A2V3ZYY1</accession>
<evidence type="ECO:0000256" key="3">
    <source>
        <dbReference type="ARBA" id="ARBA00022729"/>
    </source>
</evidence>
<dbReference type="InterPro" id="IPR011990">
    <property type="entry name" value="TPR-like_helical_dom_sf"/>
</dbReference>
<evidence type="ECO:0000313" key="8">
    <source>
        <dbReference type="EMBL" id="PXY01702.1"/>
    </source>
</evidence>
<dbReference type="Pfam" id="PF14322">
    <property type="entry name" value="SusD-like_3"/>
    <property type="match status" value="1"/>
</dbReference>
<evidence type="ECO:0008006" key="10">
    <source>
        <dbReference type="Google" id="ProtNLM"/>
    </source>
</evidence>
<dbReference type="AlphaFoldDB" id="A0A2V3ZYY1"/>
<dbReference type="Pfam" id="PF07980">
    <property type="entry name" value="SusD_RagB"/>
    <property type="match status" value="1"/>
</dbReference>
<feature type="domain" description="SusD-like N-terminal" evidence="7">
    <location>
        <begin position="100"/>
        <end position="229"/>
    </location>
</feature>
<evidence type="ECO:0000256" key="4">
    <source>
        <dbReference type="ARBA" id="ARBA00023136"/>
    </source>
</evidence>
<comment type="similarity">
    <text evidence="2">Belongs to the SusD family.</text>
</comment>
<keyword evidence="5" id="KW-0998">Cell outer membrane</keyword>
<dbReference type="CDD" id="cd08977">
    <property type="entry name" value="SusD"/>
    <property type="match status" value="1"/>
</dbReference>
<evidence type="ECO:0000313" key="9">
    <source>
        <dbReference type="Proteomes" id="UP000248079"/>
    </source>
</evidence>
<dbReference type="EMBL" id="QFLI01000003">
    <property type="protein sequence ID" value="PXY01702.1"/>
    <property type="molecule type" value="Genomic_DNA"/>
</dbReference>
<evidence type="ECO:0000256" key="5">
    <source>
        <dbReference type="ARBA" id="ARBA00023237"/>
    </source>
</evidence>
<dbReference type="Gene3D" id="1.25.40.390">
    <property type="match status" value="1"/>
</dbReference>
<feature type="domain" description="RagB/SusD" evidence="6">
    <location>
        <begin position="356"/>
        <end position="508"/>
    </location>
</feature>
<proteinExistence type="inferred from homology"/>